<keyword evidence="3" id="KW-0223">Dioxygenase</keyword>
<dbReference type="AlphaFoldDB" id="H0EQX0"/>
<evidence type="ECO:0000313" key="7">
    <source>
        <dbReference type="EMBL" id="EHK99079.1"/>
    </source>
</evidence>
<comment type="caution">
    <text evidence="7">The sequence shown here is derived from an EMBL/GenBank/DDBJ whole genome shotgun (WGS) entry which is preliminary data.</text>
</comment>
<keyword evidence="5" id="KW-0408">Iron</keyword>
<dbReference type="GO" id="GO:0005506">
    <property type="term" value="F:iron ion binding"/>
    <property type="evidence" value="ECO:0007669"/>
    <property type="project" value="InterPro"/>
</dbReference>
<organism evidence="7 8">
    <name type="scientific">Glarea lozoyensis (strain ATCC 74030 / MF5533)</name>
    <dbReference type="NCBI Taxonomy" id="1104152"/>
    <lineage>
        <taxon>Eukaryota</taxon>
        <taxon>Fungi</taxon>
        <taxon>Dikarya</taxon>
        <taxon>Ascomycota</taxon>
        <taxon>Pezizomycotina</taxon>
        <taxon>Leotiomycetes</taxon>
        <taxon>Helotiales</taxon>
        <taxon>Helotiaceae</taxon>
        <taxon>Glarea</taxon>
    </lineage>
</organism>
<dbReference type="Pfam" id="PF13640">
    <property type="entry name" value="2OG-FeII_Oxy_3"/>
    <property type="match status" value="1"/>
</dbReference>
<accession>H0EQX0</accession>
<dbReference type="InParanoid" id="H0EQX0"/>
<protein>
    <recommendedName>
        <fullName evidence="6">Prolyl 4-hydroxylase alpha subunit domain-containing protein</fullName>
    </recommendedName>
</protein>
<evidence type="ECO:0000256" key="2">
    <source>
        <dbReference type="ARBA" id="ARBA00022723"/>
    </source>
</evidence>
<dbReference type="OrthoDB" id="69177at2759"/>
<dbReference type="HOGENOM" id="CLU_041456_2_1_1"/>
<sequence length="338" mass="38479">MDRTTKIKTRFALLKENAKANELVKCTEGGDNVNADGLPTMQKIFYSSLPVEIPDDFLLPLQDPATIKVNQINWSKTTLPEYKGCYAVILDNVINEAECNQLLHMAECSAGGHLGDESVPDHGWRPAMVNAGRNYEFLDMRYRNSDRIIWDNQDVMQRIWKRVLQGKGMKEYFSVLEGKKYKEVLGMKSDKWGDRWLISANGPNERLRFLKYGPGQFFKPHCDGKYTTPDGKETSFYTMHLYLNDSAQALDGLVDMNIDGGEEEMLQGGATTFHGTRYQEARLDADPKIGRVLIFQQRRLLHSGDEVVKGTKYTMRSDLMYSLDESDRGDEDGIVFGE</sequence>
<keyword evidence="4" id="KW-0560">Oxidoreductase</keyword>
<dbReference type="InterPro" id="IPR044862">
    <property type="entry name" value="Pro_4_hyd_alph_FE2OG_OXY"/>
</dbReference>
<dbReference type="SMART" id="SM00702">
    <property type="entry name" value="P4Hc"/>
    <property type="match status" value="1"/>
</dbReference>
<comment type="cofactor">
    <cofactor evidence="1">
        <name>L-ascorbate</name>
        <dbReference type="ChEBI" id="CHEBI:38290"/>
    </cofactor>
</comment>
<evidence type="ECO:0000313" key="8">
    <source>
        <dbReference type="Proteomes" id="UP000005446"/>
    </source>
</evidence>
<dbReference type="PANTHER" id="PTHR10869">
    <property type="entry name" value="PROLYL 4-HYDROXYLASE ALPHA SUBUNIT"/>
    <property type="match status" value="1"/>
</dbReference>
<keyword evidence="8" id="KW-1185">Reference proteome</keyword>
<name>H0EQX0_GLAL7</name>
<evidence type="ECO:0000256" key="3">
    <source>
        <dbReference type="ARBA" id="ARBA00022964"/>
    </source>
</evidence>
<dbReference type="InterPro" id="IPR006620">
    <property type="entry name" value="Pro_4_hyd_alph"/>
</dbReference>
<evidence type="ECO:0000256" key="1">
    <source>
        <dbReference type="ARBA" id="ARBA00001961"/>
    </source>
</evidence>
<dbReference type="GO" id="GO:0005783">
    <property type="term" value="C:endoplasmic reticulum"/>
    <property type="evidence" value="ECO:0007669"/>
    <property type="project" value="TreeGrafter"/>
</dbReference>
<evidence type="ECO:0000259" key="6">
    <source>
        <dbReference type="SMART" id="SM00702"/>
    </source>
</evidence>
<dbReference type="PANTHER" id="PTHR10869:SF241">
    <property type="entry name" value="FE2OG DIOXYGENASE DOMAIN-CONTAINING PROTEIN"/>
    <property type="match status" value="1"/>
</dbReference>
<dbReference type="Gene3D" id="2.60.120.620">
    <property type="entry name" value="q2cbj1_9rhob like domain"/>
    <property type="match status" value="1"/>
</dbReference>
<evidence type="ECO:0000256" key="5">
    <source>
        <dbReference type="ARBA" id="ARBA00023004"/>
    </source>
</evidence>
<dbReference type="InterPro" id="IPR045054">
    <property type="entry name" value="P4HA-like"/>
</dbReference>
<feature type="domain" description="Prolyl 4-hydroxylase alpha subunit" evidence="6">
    <location>
        <begin position="85"/>
        <end position="320"/>
    </location>
</feature>
<reference evidence="7 8" key="1">
    <citation type="journal article" date="2012" name="Eukaryot. Cell">
        <title>Genome sequence of the fungus Glarea lozoyensis: the first genome sequence of a species from the Helotiaceae family.</title>
        <authorList>
            <person name="Youssar L."/>
            <person name="Gruening B.A."/>
            <person name="Erxleben A."/>
            <person name="Guenther S."/>
            <person name="Huettel W."/>
        </authorList>
    </citation>
    <scope>NUCLEOTIDE SEQUENCE [LARGE SCALE GENOMIC DNA]</scope>
    <source>
        <strain evidence="8">ATCC 74030 / MF5533</strain>
    </source>
</reference>
<proteinExistence type="predicted"/>
<evidence type="ECO:0000256" key="4">
    <source>
        <dbReference type="ARBA" id="ARBA00023002"/>
    </source>
</evidence>
<dbReference type="EMBL" id="AGUE01000129">
    <property type="protein sequence ID" value="EHK99079.1"/>
    <property type="molecule type" value="Genomic_DNA"/>
</dbReference>
<dbReference type="GO" id="GO:0004656">
    <property type="term" value="F:procollagen-proline 4-dioxygenase activity"/>
    <property type="evidence" value="ECO:0007669"/>
    <property type="project" value="TreeGrafter"/>
</dbReference>
<keyword evidence="2" id="KW-0479">Metal-binding</keyword>
<gene>
    <name evidence="7" type="ORF">M7I_5079</name>
</gene>
<dbReference type="Proteomes" id="UP000005446">
    <property type="component" value="Unassembled WGS sequence"/>
</dbReference>
<dbReference type="GO" id="GO:0031418">
    <property type="term" value="F:L-ascorbic acid binding"/>
    <property type="evidence" value="ECO:0007669"/>
    <property type="project" value="InterPro"/>
</dbReference>